<accession>Q5KW11</accession>
<dbReference type="KEGG" id="gka:GK2840"/>
<name>Q5KW11_GEOKA</name>
<evidence type="ECO:0000313" key="1">
    <source>
        <dbReference type="EMBL" id="BAD77125.1"/>
    </source>
</evidence>
<dbReference type="EMBL" id="BA000043">
    <property type="protein sequence ID" value="BAD77125.1"/>
    <property type="molecule type" value="Genomic_DNA"/>
</dbReference>
<organism evidence="1 2">
    <name type="scientific">Geobacillus kaustophilus (strain HTA426)</name>
    <dbReference type="NCBI Taxonomy" id="235909"/>
    <lineage>
        <taxon>Bacteria</taxon>
        <taxon>Bacillati</taxon>
        <taxon>Bacillota</taxon>
        <taxon>Bacilli</taxon>
        <taxon>Bacillales</taxon>
        <taxon>Anoxybacillaceae</taxon>
        <taxon>Geobacillus</taxon>
        <taxon>Geobacillus thermoleovorans group</taxon>
    </lineage>
</organism>
<dbReference type="AlphaFoldDB" id="Q5KW11"/>
<proteinExistence type="predicted"/>
<protein>
    <submittedName>
        <fullName evidence="1">Uncharacterized protein</fullName>
    </submittedName>
</protein>
<gene>
    <name evidence="1" type="ordered locus">GK2840</name>
</gene>
<dbReference type="STRING" id="235909.GK2840"/>
<dbReference type="HOGENOM" id="CLU_3153279_0_0_9"/>
<evidence type="ECO:0000313" key="2">
    <source>
        <dbReference type="Proteomes" id="UP000001172"/>
    </source>
</evidence>
<dbReference type="Proteomes" id="UP000001172">
    <property type="component" value="Chromosome"/>
</dbReference>
<keyword evidence="2" id="KW-1185">Reference proteome</keyword>
<sequence length="48" mass="5160">MLAPAFSCVRRLARLRSAYSGESGGSTFLNGEYCSSRTVQWLFAAGLA</sequence>
<reference evidence="1 2" key="1">
    <citation type="journal article" date="2004" name="Nucleic Acids Res.">
        <title>Thermoadaptation trait revealed by the genome sequence of thermophilic Geobacillus kaustophilus.</title>
        <authorList>
            <person name="Takami H."/>
            <person name="Takaki Y."/>
            <person name="Chee G.J."/>
            <person name="Nishi S."/>
            <person name="Shimamura S."/>
            <person name="Suzuki H."/>
            <person name="Matsui S."/>
            <person name="Uchiyama I."/>
        </authorList>
    </citation>
    <scope>NUCLEOTIDE SEQUENCE [LARGE SCALE GENOMIC DNA]</scope>
    <source>
        <strain evidence="1 2">HTA426</strain>
    </source>
</reference>